<dbReference type="AlphaFoldDB" id="A0A835PE99"/>
<dbReference type="Proteomes" id="UP000639772">
    <property type="component" value="Unassembled WGS sequence"/>
</dbReference>
<name>A0A835PE99_VANPL</name>
<dbReference type="EMBL" id="JADCNM010000089">
    <property type="protein sequence ID" value="KAG0450810.1"/>
    <property type="molecule type" value="Genomic_DNA"/>
</dbReference>
<evidence type="ECO:0000313" key="1">
    <source>
        <dbReference type="EMBL" id="KAG0450810.1"/>
    </source>
</evidence>
<comment type="caution">
    <text evidence="1">The sequence shown here is derived from an EMBL/GenBank/DDBJ whole genome shotgun (WGS) entry which is preliminary data.</text>
</comment>
<proteinExistence type="predicted"/>
<evidence type="ECO:0000313" key="2">
    <source>
        <dbReference type="Proteomes" id="UP000639772"/>
    </source>
</evidence>
<gene>
    <name evidence="1" type="ORF">HPP92_026533</name>
</gene>
<protein>
    <submittedName>
        <fullName evidence="1">Uncharacterized protein</fullName>
    </submittedName>
</protein>
<accession>A0A835PE99</accession>
<sequence length="56" mass="6261">MTPAHLRPSPITSVYTPPSHCPDLLLRSPSRIVLEWSAASAGLQFDPHLLRMAIRR</sequence>
<organism evidence="1 2">
    <name type="scientific">Vanilla planifolia</name>
    <name type="common">Vanilla</name>
    <dbReference type="NCBI Taxonomy" id="51239"/>
    <lineage>
        <taxon>Eukaryota</taxon>
        <taxon>Viridiplantae</taxon>
        <taxon>Streptophyta</taxon>
        <taxon>Embryophyta</taxon>
        <taxon>Tracheophyta</taxon>
        <taxon>Spermatophyta</taxon>
        <taxon>Magnoliopsida</taxon>
        <taxon>Liliopsida</taxon>
        <taxon>Asparagales</taxon>
        <taxon>Orchidaceae</taxon>
        <taxon>Vanilloideae</taxon>
        <taxon>Vanilleae</taxon>
        <taxon>Vanilla</taxon>
    </lineage>
</organism>
<reference evidence="1 2" key="1">
    <citation type="journal article" date="2020" name="Nat. Food">
        <title>A phased Vanilla planifolia genome enables genetic improvement of flavour and production.</title>
        <authorList>
            <person name="Hasing T."/>
            <person name="Tang H."/>
            <person name="Brym M."/>
            <person name="Khazi F."/>
            <person name="Huang T."/>
            <person name="Chambers A.H."/>
        </authorList>
    </citation>
    <scope>NUCLEOTIDE SEQUENCE [LARGE SCALE GENOMIC DNA]</scope>
    <source>
        <tissue evidence="1">Leaf</tissue>
    </source>
</reference>